<dbReference type="AlphaFoldDB" id="A0AAF3FTH6"/>
<sequence>MFTTRALASASRAFTETTTSSPYIRAMPQTRVPIETFQANFSQKIDSFSNISSKPLDSSTFAQQSPKFVSNSNSSSTPRFNPFMTKQ</sequence>
<evidence type="ECO:0000256" key="1">
    <source>
        <dbReference type="SAM" id="MobiDB-lite"/>
    </source>
</evidence>
<organism evidence="2 3">
    <name type="scientific">Mesorhabditis belari</name>
    <dbReference type="NCBI Taxonomy" id="2138241"/>
    <lineage>
        <taxon>Eukaryota</taxon>
        <taxon>Metazoa</taxon>
        <taxon>Ecdysozoa</taxon>
        <taxon>Nematoda</taxon>
        <taxon>Chromadorea</taxon>
        <taxon>Rhabditida</taxon>
        <taxon>Rhabditina</taxon>
        <taxon>Rhabditomorpha</taxon>
        <taxon>Rhabditoidea</taxon>
        <taxon>Rhabditidae</taxon>
        <taxon>Mesorhabditinae</taxon>
        <taxon>Mesorhabditis</taxon>
    </lineage>
</organism>
<protein>
    <submittedName>
        <fullName evidence="3">Uncharacterized protein</fullName>
    </submittedName>
</protein>
<accession>A0AAF3FTH6</accession>
<feature type="region of interest" description="Disordered" evidence="1">
    <location>
        <begin position="62"/>
        <end position="87"/>
    </location>
</feature>
<proteinExistence type="predicted"/>
<dbReference type="Proteomes" id="UP000887575">
    <property type="component" value="Unassembled WGS sequence"/>
</dbReference>
<evidence type="ECO:0000313" key="3">
    <source>
        <dbReference type="WBParaSite" id="MBELARI_LOCUS9118"/>
    </source>
</evidence>
<feature type="compositionally biased region" description="Low complexity" evidence="1">
    <location>
        <begin position="65"/>
        <end position="87"/>
    </location>
</feature>
<dbReference type="WBParaSite" id="MBELARI_LOCUS9118">
    <property type="protein sequence ID" value="MBELARI_LOCUS9118"/>
    <property type="gene ID" value="MBELARI_LOCUS9118"/>
</dbReference>
<name>A0AAF3FTH6_9BILA</name>
<reference evidence="3" key="1">
    <citation type="submission" date="2024-02" db="UniProtKB">
        <authorList>
            <consortium name="WormBaseParasite"/>
        </authorList>
    </citation>
    <scope>IDENTIFICATION</scope>
</reference>
<keyword evidence="2" id="KW-1185">Reference proteome</keyword>
<evidence type="ECO:0000313" key="2">
    <source>
        <dbReference type="Proteomes" id="UP000887575"/>
    </source>
</evidence>